<name>A0ABY8CSG7_9HYPH</name>
<sequence length="256" mass="28826">MTAALWQPLIERLDRLQATGRAADFWLRDDDAVEPTAALERLIDLTDRFSIPATLAVIPAFTDERLSHHLAGRGDINIAVHGWSHQNHASTGEKRQELGAHRTRGTVVRELRMGYARLAALYPTSFVPLLVPPWNRIDFGLIADLPEIGFRALSVFGPEASGKFALVRPDPELVIINTHVDVMDWHGTRGCRDHGEIVRDIARRLDLLSDGHETVGILTHHLVHDESVWTFLSELFEITARHPACSWRKVVDLIDR</sequence>
<dbReference type="InterPro" id="IPR011330">
    <property type="entry name" value="Glyco_hydro/deAcase_b/a-brl"/>
</dbReference>
<proteinExistence type="predicted"/>
<dbReference type="RefSeq" id="WP_280732343.1">
    <property type="nucleotide sequence ID" value="NZ_CP120367.1"/>
</dbReference>
<reference evidence="1 2" key="1">
    <citation type="submission" date="2023-03" db="EMBL/GenBank/DDBJ databases">
        <authorList>
            <person name="Kaur S."/>
            <person name="Espinosa-Saiz D."/>
            <person name="Velazquez E."/>
            <person name="Menendez E."/>
            <person name="diCenzo G.C."/>
        </authorList>
    </citation>
    <scope>NUCLEOTIDE SEQUENCE [LARGE SCALE GENOMIC DNA]</scope>
    <source>
        <strain evidence="1 2">LMG 27395</strain>
    </source>
</reference>
<accession>A0ABY8CSG7</accession>
<dbReference type="InterPro" id="IPR049591">
    <property type="entry name" value="CE4_u4-like"/>
</dbReference>
<organism evidence="1 2">
    <name type="scientific">Sinorhizobium numidicum</name>
    <dbReference type="NCBI Taxonomy" id="680248"/>
    <lineage>
        <taxon>Bacteria</taxon>
        <taxon>Pseudomonadati</taxon>
        <taxon>Pseudomonadota</taxon>
        <taxon>Alphaproteobacteria</taxon>
        <taxon>Hyphomicrobiales</taxon>
        <taxon>Rhizobiaceae</taxon>
        <taxon>Sinorhizobium/Ensifer group</taxon>
        <taxon>Sinorhizobium</taxon>
    </lineage>
</organism>
<evidence type="ECO:0000313" key="2">
    <source>
        <dbReference type="Proteomes" id="UP001235547"/>
    </source>
</evidence>
<dbReference type="Gene3D" id="3.20.20.370">
    <property type="entry name" value="Glycoside hydrolase/deacetylase"/>
    <property type="match status" value="1"/>
</dbReference>
<dbReference type="Proteomes" id="UP001235547">
    <property type="component" value="Chromosome 2"/>
</dbReference>
<keyword evidence="2" id="KW-1185">Reference proteome</keyword>
<evidence type="ECO:0000313" key="1">
    <source>
        <dbReference type="EMBL" id="WEX81588.1"/>
    </source>
</evidence>
<dbReference type="SUPFAM" id="SSF88713">
    <property type="entry name" value="Glycoside hydrolase/deacetylase"/>
    <property type="match status" value="1"/>
</dbReference>
<dbReference type="EMBL" id="CP120370">
    <property type="protein sequence ID" value="WEX81588.1"/>
    <property type="molecule type" value="Genomic_DNA"/>
</dbReference>
<protein>
    <submittedName>
        <fullName evidence="1">Polysaccharide deacetylase family protein</fullName>
    </submittedName>
</protein>
<dbReference type="CDD" id="cd10928">
    <property type="entry name" value="CE4_u4"/>
    <property type="match status" value="1"/>
</dbReference>
<gene>
    <name evidence="1" type="ORF">PYH38_001024</name>
</gene>